<gene>
    <name evidence="1" type="ORF">BJ322DRAFT_1017805</name>
</gene>
<reference evidence="1" key="1">
    <citation type="journal article" date="2020" name="Nat. Commun.">
        <title>Large-scale genome sequencing of mycorrhizal fungi provides insights into the early evolution of symbiotic traits.</title>
        <authorList>
            <person name="Miyauchi S."/>
            <person name="Kiss E."/>
            <person name="Kuo A."/>
            <person name="Drula E."/>
            <person name="Kohler A."/>
            <person name="Sanchez-Garcia M."/>
            <person name="Morin E."/>
            <person name="Andreopoulos B."/>
            <person name="Barry K.W."/>
            <person name="Bonito G."/>
            <person name="Buee M."/>
            <person name="Carver A."/>
            <person name="Chen C."/>
            <person name="Cichocki N."/>
            <person name="Clum A."/>
            <person name="Culley D."/>
            <person name="Crous P.W."/>
            <person name="Fauchery L."/>
            <person name="Girlanda M."/>
            <person name="Hayes R.D."/>
            <person name="Keri Z."/>
            <person name="LaButti K."/>
            <person name="Lipzen A."/>
            <person name="Lombard V."/>
            <person name="Magnuson J."/>
            <person name="Maillard F."/>
            <person name="Murat C."/>
            <person name="Nolan M."/>
            <person name="Ohm R.A."/>
            <person name="Pangilinan J."/>
            <person name="Pereira M.F."/>
            <person name="Perotto S."/>
            <person name="Peter M."/>
            <person name="Pfister S."/>
            <person name="Riley R."/>
            <person name="Sitrit Y."/>
            <person name="Stielow J.B."/>
            <person name="Szollosi G."/>
            <person name="Zifcakova L."/>
            <person name="Stursova M."/>
            <person name="Spatafora J.W."/>
            <person name="Tedersoo L."/>
            <person name="Vaario L.M."/>
            <person name="Yamada A."/>
            <person name="Yan M."/>
            <person name="Wang P."/>
            <person name="Xu J."/>
            <person name="Bruns T."/>
            <person name="Baldrian P."/>
            <person name="Vilgalys R."/>
            <person name="Dunand C."/>
            <person name="Henrissat B."/>
            <person name="Grigoriev I.V."/>
            <person name="Hibbett D."/>
            <person name="Nagy L.G."/>
            <person name="Martin F.M."/>
        </authorList>
    </citation>
    <scope>NUCLEOTIDE SEQUENCE</scope>
    <source>
        <strain evidence="1">UH-Tt-Lm1</strain>
    </source>
</reference>
<dbReference type="OrthoDB" id="19448at2759"/>
<reference evidence="1" key="2">
    <citation type="submission" date="2020-11" db="EMBL/GenBank/DDBJ databases">
        <authorList>
            <consortium name="DOE Joint Genome Institute"/>
            <person name="Kuo A."/>
            <person name="Miyauchi S."/>
            <person name="Kiss E."/>
            <person name="Drula E."/>
            <person name="Kohler A."/>
            <person name="Sanchez-Garcia M."/>
            <person name="Andreopoulos B."/>
            <person name="Barry K.W."/>
            <person name="Bonito G."/>
            <person name="Buee M."/>
            <person name="Carver A."/>
            <person name="Chen C."/>
            <person name="Cichocki N."/>
            <person name="Clum A."/>
            <person name="Culley D."/>
            <person name="Crous P.W."/>
            <person name="Fauchery L."/>
            <person name="Girlanda M."/>
            <person name="Hayes R."/>
            <person name="Keri Z."/>
            <person name="Labutti K."/>
            <person name="Lipzen A."/>
            <person name="Lombard V."/>
            <person name="Magnuson J."/>
            <person name="Maillard F."/>
            <person name="Morin E."/>
            <person name="Murat C."/>
            <person name="Nolan M."/>
            <person name="Ohm R."/>
            <person name="Pangilinan J."/>
            <person name="Pereira M."/>
            <person name="Perotto S."/>
            <person name="Peter M."/>
            <person name="Riley R."/>
            <person name="Sitrit Y."/>
            <person name="Stielow B."/>
            <person name="Szollosi G."/>
            <person name="Zifcakova L."/>
            <person name="Stursova M."/>
            <person name="Spatafora J.W."/>
            <person name="Tedersoo L."/>
            <person name="Vaario L.-M."/>
            <person name="Yamada A."/>
            <person name="Yan M."/>
            <person name="Wang P."/>
            <person name="Xu J."/>
            <person name="Bruns T."/>
            <person name="Baldrian P."/>
            <person name="Vilgalys R."/>
            <person name="Henrissat B."/>
            <person name="Grigoriev I.V."/>
            <person name="Hibbett D."/>
            <person name="Nagy L.G."/>
            <person name="Martin F.M."/>
        </authorList>
    </citation>
    <scope>NUCLEOTIDE SEQUENCE</scope>
    <source>
        <strain evidence="1">UH-Tt-Lm1</strain>
    </source>
</reference>
<dbReference type="AlphaFoldDB" id="A0A9P6LBV1"/>
<sequence length="294" mass="32180">MGCLRCLSSGDLRRGCGFGGDETEWVEPLYEKRRFVHRLPSLITVLSRTRPLLDSCCSGIREGGSTANPIWYRSEKSIPGGIFAAWVMTWGGEFDGNEKTANGWGNEKDREEGGIIESEIRARCQAQSHQSNRRREQILRQNGEGTGREVEIITHRLETTRKRAGELSVDDLETLGLIHVLRLSSRMIEFHPKRIKPVGMMGHSPTRSTGLLELAAQRSPSAGADGGIYVENLGFQGPIGFWSRVGPNVVAVKVLGDDGNGQNFDIVHGPNFVAIDFQRTGTPTIAPLSLGGGV</sequence>
<organism evidence="1 2">
    <name type="scientific">Thelephora terrestris</name>
    <dbReference type="NCBI Taxonomy" id="56493"/>
    <lineage>
        <taxon>Eukaryota</taxon>
        <taxon>Fungi</taxon>
        <taxon>Dikarya</taxon>
        <taxon>Basidiomycota</taxon>
        <taxon>Agaricomycotina</taxon>
        <taxon>Agaricomycetes</taxon>
        <taxon>Thelephorales</taxon>
        <taxon>Thelephoraceae</taxon>
        <taxon>Thelephora</taxon>
    </lineage>
</organism>
<dbReference type="EMBL" id="WIUZ02000002">
    <property type="protein sequence ID" value="KAF9791270.1"/>
    <property type="molecule type" value="Genomic_DNA"/>
</dbReference>
<name>A0A9P6LBV1_9AGAM</name>
<evidence type="ECO:0000313" key="1">
    <source>
        <dbReference type="EMBL" id="KAF9791270.1"/>
    </source>
</evidence>
<dbReference type="Proteomes" id="UP000736335">
    <property type="component" value="Unassembled WGS sequence"/>
</dbReference>
<evidence type="ECO:0000313" key="2">
    <source>
        <dbReference type="Proteomes" id="UP000736335"/>
    </source>
</evidence>
<comment type="caution">
    <text evidence="1">The sequence shown here is derived from an EMBL/GenBank/DDBJ whole genome shotgun (WGS) entry which is preliminary data.</text>
</comment>
<protein>
    <submittedName>
        <fullName evidence="1">Uncharacterized protein</fullName>
    </submittedName>
</protein>
<keyword evidence="2" id="KW-1185">Reference proteome</keyword>
<proteinExistence type="predicted"/>
<accession>A0A9P6LBV1</accession>